<dbReference type="InterPro" id="IPR041581">
    <property type="entry name" value="Glyoxalase_6"/>
</dbReference>
<organism evidence="2 3">
    <name type="scientific">Okibacterium fritillariae</name>
    <dbReference type="NCBI Taxonomy" id="123320"/>
    <lineage>
        <taxon>Bacteria</taxon>
        <taxon>Bacillati</taxon>
        <taxon>Actinomycetota</taxon>
        <taxon>Actinomycetes</taxon>
        <taxon>Micrococcales</taxon>
        <taxon>Microbacteriaceae</taxon>
        <taxon>Okibacterium</taxon>
    </lineage>
</organism>
<dbReference type="Gene3D" id="3.10.180.10">
    <property type="entry name" value="2,3-Dihydroxybiphenyl 1,2-Dioxygenase, domain 1"/>
    <property type="match status" value="1"/>
</dbReference>
<accession>A0A1T5IFE2</accession>
<dbReference type="PROSITE" id="PS51819">
    <property type="entry name" value="VOC"/>
    <property type="match status" value="1"/>
</dbReference>
<dbReference type="OrthoDB" id="1645442at2"/>
<dbReference type="PANTHER" id="PTHR35908:SF1">
    <property type="entry name" value="CONSERVED PROTEIN"/>
    <property type="match status" value="1"/>
</dbReference>
<dbReference type="GO" id="GO:0051213">
    <property type="term" value="F:dioxygenase activity"/>
    <property type="evidence" value="ECO:0007669"/>
    <property type="project" value="UniProtKB-KW"/>
</dbReference>
<keyword evidence="2" id="KW-0560">Oxidoreductase</keyword>
<evidence type="ECO:0000313" key="3">
    <source>
        <dbReference type="Proteomes" id="UP000190857"/>
    </source>
</evidence>
<dbReference type="SUPFAM" id="SSF54593">
    <property type="entry name" value="Glyoxalase/Bleomycin resistance protein/Dihydroxybiphenyl dioxygenase"/>
    <property type="match status" value="1"/>
</dbReference>
<protein>
    <submittedName>
        <fullName evidence="2">Glyoxalase/Bleomycin resistance protein/Dioxygenase superfamily protein</fullName>
    </submittedName>
</protein>
<dbReference type="Pfam" id="PF18029">
    <property type="entry name" value="Glyoxalase_6"/>
    <property type="match status" value="1"/>
</dbReference>
<proteinExistence type="predicted"/>
<dbReference type="STRING" id="123320.SAMN06309945_0387"/>
<keyword evidence="2" id="KW-0223">Dioxygenase</keyword>
<sequence>MTETRTPSPTPRLRQFVLDAEDSRALAEFYHHLTGLPYIEGDEPRTDGAPEGSNANFLVLTDGDGVRRLAFQKVPSMPPPTWPEGPRPQMMHLDFEVASDAELQAVQQRALDLGATVLDDRADDADERLIVFADPAGHPFCVFIPAG</sequence>
<dbReference type="InterPro" id="IPR029068">
    <property type="entry name" value="Glyas_Bleomycin-R_OHBP_Dase"/>
</dbReference>
<dbReference type="Proteomes" id="UP000190857">
    <property type="component" value="Unassembled WGS sequence"/>
</dbReference>
<name>A0A1T5IFE2_9MICO</name>
<dbReference type="InterPro" id="IPR037523">
    <property type="entry name" value="VOC_core"/>
</dbReference>
<dbReference type="RefSeq" id="WP_079726611.1">
    <property type="nucleotide sequence ID" value="NZ_FUZP01000001.1"/>
</dbReference>
<reference evidence="2 3" key="1">
    <citation type="submission" date="2017-02" db="EMBL/GenBank/DDBJ databases">
        <authorList>
            <person name="Peterson S.W."/>
        </authorList>
    </citation>
    <scope>NUCLEOTIDE SEQUENCE [LARGE SCALE GENOMIC DNA]</scope>
    <source>
        <strain evidence="2 3">VKM Ac-2059</strain>
    </source>
</reference>
<dbReference type="AlphaFoldDB" id="A0A1T5IFE2"/>
<gene>
    <name evidence="2" type="ORF">SAMN06309945_0387</name>
</gene>
<evidence type="ECO:0000259" key="1">
    <source>
        <dbReference type="PROSITE" id="PS51819"/>
    </source>
</evidence>
<dbReference type="CDD" id="cd06587">
    <property type="entry name" value="VOC"/>
    <property type="match status" value="1"/>
</dbReference>
<evidence type="ECO:0000313" key="2">
    <source>
        <dbReference type="EMBL" id="SKC37894.1"/>
    </source>
</evidence>
<keyword evidence="3" id="KW-1185">Reference proteome</keyword>
<dbReference type="PANTHER" id="PTHR35908">
    <property type="entry name" value="HYPOTHETICAL FUSION PROTEIN"/>
    <property type="match status" value="1"/>
</dbReference>
<feature type="domain" description="VOC" evidence="1">
    <location>
        <begin position="12"/>
        <end position="145"/>
    </location>
</feature>
<dbReference type="EMBL" id="FUZP01000001">
    <property type="protein sequence ID" value="SKC37894.1"/>
    <property type="molecule type" value="Genomic_DNA"/>
</dbReference>